<dbReference type="GO" id="GO:0005886">
    <property type="term" value="C:plasma membrane"/>
    <property type="evidence" value="ECO:0007669"/>
    <property type="project" value="UniProtKB-SubCell"/>
</dbReference>
<accession>A0A1G1W4S2</accession>
<evidence type="ECO:0008006" key="11">
    <source>
        <dbReference type="Google" id="ProtNLM"/>
    </source>
</evidence>
<feature type="transmembrane region" description="Helical" evidence="8">
    <location>
        <begin position="363"/>
        <end position="384"/>
    </location>
</feature>
<protein>
    <recommendedName>
        <fullName evidence="11">Glycosyltransferase RgtA/B/C/D-like domain-containing protein</fullName>
    </recommendedName>
</protein>
<name>A0A1G1W4S2_9BACT</name>
<dbReference type="GO" id="GO:0016763">
    <property type="term" value="F:pentosyltransferase activity"/>
    <property type="evidence" value="ECO:0007669"/>
    <property type="project" value="TreeGrafter"/>
</dbReference>
<evidence type="ECO:0000256" key="4">
    <source>
        <dbReference type="ARBA" id="ARBA00022679"/>
    </source>
</evidence>
<keyword evidence="5 8" id="KW-0812">Transmembrane</keyword>
<dbReference type="AlphaFoldDB" id="A0A1G1W4S2"/>
<dbReference type="EMBL" id="MHCL01000003">
    <property type="protein sequence ID" value="OGY22377.1"/>
    <property type="molecule type" value="Genomic_DNA"/>
</dbReference>
<comment type="caution">
    <text evidence="9">The sequence shown here is derived from an EMBL/GenBank/DDBJ whole genome shotgun (WGS) entry which is preliminary data.</text>
</comment>
<dbReference type="STRING" id="1797593.A3A65_04445"/>
<reference evidence="9 10" key="1">
    <citation type="journal article" date="2016" name="Nat. Commun.">
        <title>Thousands of microbial genomes shed light on interconnected biogeochemical processes in an aquifer system.</title>
        <authorList>
            <person name="Anantharaman K."/>
            <person name="Brown C.T."/>
            <person name="Hug L.A."/>
            <person name="Sharon I."/>
            <person name="Castelle C.J."/>
            <person name="Probst A.J."/>
            <person name="Thomas B.C."/>
            <person name="Singh A."/>
            <person name="Wilkins M.J."/>
            <person name="Karaoz U."/>
            <person name="Brodie E.L."/>
            <person name="Williams K.H."/>
            <person name="Hubbard S.S."/>
            <person name="Banfield J.F."/>
        </authorList>
    </citation>
    <scope>NUCLEOTIDE SEQUENCE [LARGE SCALE GENOMIC DNA]</scope>
</reference>
<dbReference type="Proteomes" id="UP000176723">
    <property type="component" value="Unassembled WGS sequence"/>
</dbReference>
<evidence type="ECO:0000256" key="8">
    <source>
        <dbReference type="SAM" id="Phobius"/>
    </source>
</evidence>
<dbReference type="PANTHER" id="PTHR33908:SF11">
    <property type="entry name" value="MEMBRANE PROTEIN"/>
    <property type="match status" value="1"/>
</dbReference>
<evidence type="ECO:0000313" key="9">
    <source>
        <dbReference type="EMBL" id="OGY22377.1"/>
    </source>
</evidence>
<feature type="transmembrane region" description="Helical" evidence="8">
    <location>
        <begin position="140"/>
        <end position="158"/>
    </location>
</feature>
<proteinExistence type="predicted"/>
<feature type="transmembrane region" description="Helical" evidence="8">
    <location>
        <begin position="208"/>
        <end position="226"/>
    </location>
</feature>
<evidence type="ECO:0000256" key="1">
    <source>
        <dbReference type="ARBA" id="ARBA00004651"/>
    </source>
</evidence>
<sequence>MRKHGALLFVLIIASVFRLVWLDSIPSGFDMDEVQVGYNAYSILKTLRDENGRLLPVHTSFFNESRPMLSMYLTAASIAVFDLSVFAVRVTGAALGVTSVFLTYLLVKLLFQNYKLSLFVSGLLAISPWHVILTRSTADGAIGLTFMLLSSVWLVLWISKGKAKFLFLIYLSWVMTFFAYIGARPIIFLHAVFWIIALAATGDRKKAGTLTILVLIFAILPTYLTVRSGEGLARYQQIGNITWKAAEARLAVPFLEDGQTRFPLLATRLFHNKLENSLREFLREYTKYVNGNFLFIQGGFPIRYVIPEQSLEYWFEVPFFLIGLFTLLRRPSRSGIFAIFWFMAGALPAALTTEDSPNLQRSVFMLPGLQIITVIGAAALANAIRKRSIVMKRLLAAGFLILGSWEVGRFVHQSVIHQPIHEPWHRNVQFPQIVAYVTEVEKNYNKVVISKSGTEPYLYFLFFGKVDPTVGQQMVIGKRDVEGDWDFGDKVKFSREACPLNDTTPPESGTLYGNVGECAPVSETEITREILRPDNTVAMRFVKKKE</sequence>
<evidence type="ECO:0000256" key="7">
    <source>
        <dbReference type="ARBA" id="ARBA00023136"/>
    </source>
</evidence>
<evidence type="ECO:0000256" key="5">
    <source>
        <dbReference type="ARBA" id="ARBA00022692"/>
    </source>
</evidence>
<keyword evidence="2" id="KW-1003">Cell membrane</keyword>
<evidence type="ECO:0000256" key="6">
    <source>
        <dbReference type="ARBA" id="ARBA00022989"/>
    </source>
</evidence>
<feature type="transmembrane region" description="Helical" evidence="8">
    <location>
        <begin position="116"/>
        <end position="134"/>
    </location>
</feature>
<feature type="transmembrane region" description="Helical" evidence="8">
    <location>
        <begin position="165"/>
        <end position="196"/>
    </location>
</feature>
<evidence type="ECO:0000313" key="10">
    <source>
        <dbReference type="Proteomes" id="UP000176723"/>
    </source>
</evidence>
<organism evidence="9 10">
    <name type="scientific">Candidatus Chisholmbacteria bacterium RIFCSPLOWO2_01_FULL_49_14</name>
    <dbReference type="NCBI Taxonomy" id="1797593"/>
    <lineage>
        <taxon>Bacteria</taxon>
        <taxon>Candidatus Chisholmiibacteriota</taxon>
    </lineage>
</organism>
<keyword evidence="3" id="KW-0328">Glycosyltransferase</keyword>
<feature type="transmembrane region" description="Helical" evidence="8">
    <location>
        <begin position="312"/>
        <end position="328"/>
    </location>
</feature>
<evidence type="ECO:0000256" key="3">
    <source>
        <dbReference type="ARBA" id="ARBA00022676"/>
    </source>
</evidence>
<gene>
    <name evidence="9" type="ORF">A3A65_04445</name>
</gene>
<feature type="transmembrane region" description="Helical" evidence="8">
    <location>
        <begin position="288"/>
        <end position="306"/>
    </location>
</feature>
<keyword evidence="7 8" id="KW-0472">Membrane</keyword>
<dbReference type="InterPro" id="IPR050297">
    <property type="entry name" value="LipidA_mod_glycosyltrf_83"/>
</dbReference>
<dbReference type="PANTHER" id="PTHR33908">
    <property type="entry name" value="MANNOSYLTRANSFERASE YKCB-RELATED"/>
    <property type="match status" value="1"/>
</dbReference>
<feature type="transmembrane region" description="Helical" evidence="8">
    <location>
        <begin position="335"/>
        <end position="351"/>
    </location>
</feature>
<keyword evidence="6 8" id="KW-1133">Transmembrane helix</keyword>
<comment type="subcellular location">
    <subcellularLocation>
        <location evidence="1">Cell membrane</location>
        <topology evidence="1">Multi-pass membrane protein</topology>
    </subcellularLocation>
</comment>
<feature type="transmembrane region" description="Helical" evidence="8">
    <location>
        <begin position="71"/>
        <end position="104"/>
    </location>
</feature>
<keyword evidence="4" id="KW-0808">Transferase</keyword>
<dbReference type="GO" id="GO:0009103">
    <property type="term" value="P:lipopolysaccharide biosynthetic process"/>
    <property type="evidence" value="ECO:0007669"/>
    <property type="project" value="UniProtKB-ARBA"/>
</dbReference>
<evidence type="ECO:0000256" key="2">
    <source>
        <dbReference type="ARBA" id="ARBA00022475"/>
    </source>
</evidence>